<dbReference type="PROSITE" id="PS50994">
    <property type="entry name" value="INTEGRASE"/>
    <property type="match status" value="1"/>
</dbReference>
<feature type="domain" description="Integrase catalytic" evidence="1">
    <location>
        <begin position="1"/>
        <end position="67"/>
    </location>
</feature>
<dbReference type="GO" id="GO:0015074">
    <property type="term" value="P:DNA integration"/>
    <property type="evidence" value="ECO:0007669"/>
    <property type="project" value="InterPro"/>
</dbReference>
<organism evidence="2">
    <name type="scientific">Streptomyces sp. NBC_00180</name>
    <dbReference type="NCBI Taxonomy" id="2903632"/>
    <lineage>
        <taxon>Bacteria</taxon>
        <taxon>Bacillati</taxon>
        <taxon>Actinomycetota</taxon>
        <taxon>Actinomycetes</taxon>
        <taxon>Kitasatosporales</taxon>
        <taxon>Streptomycetaceae</taxon>
        <taxon>Streptomyces</taxon>
    </lineage>
</organism>
<gene>
    <name evidence="2" type="ORF">OG477_43465</name>
</gene>
<proteinExistence type="predicted"/>
<protein>
    <recommendedName>
        <fullName evidence="1">Integrase catalytic domain-containing protein</fullName>
    </recommendedName>
</protein>
<sequence>MRSPTGPYGPVGGLPSLVRIDRGADFLSATVSDALGHFAVPVQDLPAYRPDLKGSIENLNRCAERMR</sequence>
<evidence type="ECO:0000313" key="2">
    <source>
        <dbReference type="EMBL" id="WTP91661.1"/>
    </source>
</evidence>
<name>A0AAU1ID85_9ACTN</name>
<dbReference type="EMBL" id="CP108140">
    <property type="protein sequence ID" value="WTP91661.1"/>
    <property type="molecule type" value="Genomic_DNA"/>
</dbReference>
<dbReference type="InterPro" id="IPR001584">
    <property type="entry name" value="Integrase_cat-core"/>
</dbReference>
<evidence type="ECO:0000259" key="1">
    <source>
        <dbReference type="PROSITE" id="PS50994"/>
    </source>
</evidence>
<reference evidence="2" key="1">
    <citation type="submission" date="2022-10" db="EMBL/GenBank/DDBJ databases">
        <title>The complete genomes of actinobacterial strains from the NBC collection.</title>
        <authorList>
            <person name="Joergensen T.S."/>
            <person name="Alvarez Arevalo M."/>
            <person name="Sterndorff E.B."/>
            <person name="Faurdal D."/>
            <person name="Vuksanovic O."/>
            <person name="Mourched A.-S."/>
            <person name="Charusanti P."/>
            <person name="Shaw S."/>
            <person name="Blin K."/>
            <person name="Weber T."/>
        </authorList>
    </citation>
    <scope>NUCLEOTIDE SEQUENCE</scope>
    <source>
        <strain evidence="2">NBC 00180</strain>
    </source>
</reference>
<accession>A0AAU1ID85</accession>
<dbReference type="AlphaFoldDB" id="A0AAU1ID85"/>